<organism evidence="1 2">
    <name type="scientific">Adineta steineri</name>
    <dbReference type="NCBI Taxonomy" id="433720"/>
    <lineage>
        <taxon>Eukaryota</taxon>
        <taxon>Metazoa</taxon>
        <taxon>Spiralia</taxon>
        <taxon>Gnathifera</taxon>
        <taxon>Rotifera</taxon>
        <taxon>Eurotatoria</taxon>
        <taxon>Bdelloidea</taxon>
        <taxon>Adinetida</taxon>
        <taxon>Adinetidae</taxon>
        <taxon>Adineta</taxon>
    </lineage>
</organism>
<evidence type="ECO:0000313" key="1">
    <source>
        <dbReference type="EMBL" id="CAF4378102.1"/>
    </source>
</evidence>
<dbReference type="Proteomes" id="UP000663881">
    <property type="component" value="Unassembled WGS sequence"/>
</dbReference>
<proteinExistence type="predicted"/>
<feature type="non-terminal residue" evidence="1">
    <location>
        <position position="1"/>
    </location>
</feature>
<dbReference type="InterPro" id="IPR032710">
    <property type="entry name" value="NTF2-like_dom_sf"/>
</dbReference>
<dbReference type="SUPFAM" id="SSF54427">
    <property type="entry name" value="NTF2-like"/>
    <property type="match status" value="1"/>
</dbReference>
<comment type="caution">
    <text evidence="1">The sequence shown here is derived from an EMBL/GenBank/DDBJ whole genome shotgun (WGS) entry which is preliminary data.</text>
</comment>
<name>A0A820MQV9_9BILA</name>
<gene>
    <name evidence="1" type="ORF">OKA104_LOCUS50202</name>
</gene>
<dbReference type="EMBL" id="CAJOAY010024819">
    <property type="protein sequence ID" value="CAF4378102.1"/>
    <property type="molecule type" value="Genomic_DNA"/>
</dbReference>
<sequence>DKMCQSKEDILLWLKEFHEASASLNAEYFIKKFFNDDAILQFANNSIIKGHENLIKNFQKQFDSLDMMHHEIEHFDILPDRIYQYAKILYKVKGDTEIISIPGLAVFHKTKDEQKIKRFDVFCDPSPLTDKIQMIHSAQ</sequence>
<reference evidence="1" key="1">
    <citation type="submission" date="2021-02" db="EMBL/GenBank/DDBJ databases">
        <authorList>
            <person name="Nowell W R."/>
        </authorList>
    </citation>
    <scope>NUCLEOTIDE SEQUENCE</scope>
</reference>
<protein>
    <recommendedName>
        <fullName evidence="3">SnoaL-like domain-containing protein</fullName>
    </recommendedName>
</protein>
<dbReference type="Gene3D" id="3.10.450.50">
    <property type="match status" value="1"/>
</dbReference>
<evidence type="ECO:0000313" key="2">
    <source>
        <dbReference type="Proteomes" id="UP000663881"/>
    </source>
</evidence>
<accession>A0A820MQV9</accession>
<dbReference type="AlphaFoldDB" id="A0A820MQV9"/>
<evidence type="ECO:0008006" key="3">
    <source>
        <dbReference type="Google" id="ProtNLM"/>
    </source>
</evidence>